<dbReference type="AlphaFoldDB" id="G4Z608"/>
<proteinExistence type="predicted"/>
<name>G4Z608_PHYSP</name>
<feature type="chain" id="PRO_5003471926" evidence="1">
    <location>
        <begin position="21"/>
        <end position="131"/>
    </location>
</feature>
<evidence type="ECO:0000256" key="1">
    <source>
        <dbReference type="SAM" id="SignalP"/>
    </source>
</evidence>
<reference evidence="2 3" key="1">
    <citation type="journal article" date="2006" name="Science">
        <title>Phytophthora genome sequences uncover evolutionary origins and mechanisms of pathogenesis.</title>
        <authorList>
            <person name="Tyler B.M."/>
            <person name="Tripathy S."/>
            <person name="Zhang X."/>
            <person name="Dehal P."/>
            <person name="Jiang R.H."/>
            <person name="Aerts A."/>
            <person name="Arredondo F.D."/>
            <person name="Baxter L."/>
            <person name="Bensasson D."/>
            <person name="Beynon J.L."/>
            <person name="Chapman J."/>
            <person name="Damasceno C.M."/>
            <person name="Dorrance A.E."/>
            <person name="Dou D."/>
            <person name="Dickerman A.W."/>
            <person name="Dubchak I.L."/>
            <person name="Garbelotto M."/>
            <person name="Gijzen M."/>
            <person name="Gordon S.G."/>
            <person name="Govers F."/>
            <person name="Grunwald N.J."/>
            <person name="Huang W."/>
            <person name="Ivors K.L."/>
            <person name="Jones R.W."/>
            <person name="Kamoun S."/>
            <person name="Krampis K."/>
            <person name="Lamour K.H."/>
            <person name="Lee M.K."/>
            <person name="McDonald W.H."/>
            <person name="Medina M."/>
            <person name="Meijer H.J."/>
            <person name="Nordberg E.K."/>
            <person name="Maclean D.J."/>
            <person name="Ospina-Giraldo M.D."/>
            <person name="Morris P.F."/>
            <person name="Phuntumart V."/>
            <person name="Putnam N.H."/>
            <person name="Rash S."/>
            <person name="Rose J.K."/>
            <person name="Sakihama Y."/>
            <person name="Salamov A.A."/>
            <person name="Savidor A."/>
            <person name="Scheuring C.F."/>
            <person name="Smith B.M."/>
            <person name="Sobral B.W."/>
            <person name="Terry A."/>
            <person name="Torto-Alalibo T.A."/>
            <person name="Win J."/>
            <person name="Xu Z."/>
            <person name="Zhang H."/>
            <person name="Grigoriev I.V."/>
            <person name="Rokhsar D.S."/>
            <person name="Boore J.L."/>
        </authorList>
    </citation>
    <scope>NUCLEOTIDE SEQUENCE [LARGE SCALE GENOMIC DNA]</scope>
    <source>
        <strain evidence="2 3">P6497</strain>
    </source>
</reference>
<dbReference type="EMBL" id="JH159153">
    <property type="protein sequence ID" value="EGZ20287.1"/>
    <property type="molecule type" value="Genomic_DNA"/>
</dbReference>
<organism evidence="2 3">
    <name type="scientific">Phytophthora sojae (strain P6497)</name>
    <name type="common">Soybean stem and root rot agent</name>
    <name type="synonym">Phytophthora megasperma f. sp. glycines</name>
    <dbReference type="NCBI Taxonomy" id="1094619"/>
    <lineage>
        <taxon>Eukaryota</taxon>
        <taxon>Sar</taxon>
        <taxon>Stramenopiles</taxon>
        <taxon>Oomycota</taxon>
        <taxon>Peronosporomycetes</taxon>
        <taxon>Peronosporales</taxon>
        <taxon>Peronosporaceae</taxon>
        <taxon>Phytophthora</taxon>
    </lineage>
</organism>
<dbReference type="KEGG" id="psoj:PHYSODRAFT_328417"/>
<dbReference type="Proteomes" id="UP000002640">
    <property type="component" value="Unassembled WGS sequence"/>
</dbReference>
<dbReference type="GeneID" id="20645783"/>
<gene>
    <name evidence="2" type="ORF">PHYSODRAFT_328417</name>
</gene>
<evidence type="ECO:0000313" key="2">
    <source>
        <dbReference type="EMBL" id="EGZ20287.1"/>
    </source>
</evidence>
<keyword evidence="1" id="KW-0732">Signal</keyword>
<sequence>MAPRFVTMLLFAVYFTTTAAEVVRLFGDTNFGLGSGSWLFEFSMAQFCVNTVAFDDKASSAQWGDLPQTGSFPNNQAFIAFYTEQNCTGTEFPTIFALNGIDNQILSFMVWKTSDKVGGVAADPRNRHPRL</sequence>
<dbReference type="InParanoid" id="G4Z608"/>
<feature type="signal peptide" evidence="1">
    <location>
        <begin position="1"/>
        <end position="20"/>
    </location>
</feature>
<protein>
    <submittedName>
        <fullName evidence="2">Uncharacterized protein</fullName>
    </submittedName>
</protein>
<keyword evidence="3" id="KW-1185">Reference proteome</keyword>
<accession>G4Z608</accession>
<dbReference type="RefSeq" id="XP_009523004.1">
    <property type="nucleotide sequence ID" value="XM_009524709.1"/>
</dbReference>
<evidence type="ECO:0000313" key="3">
    <source>
        <dbReference type="Proteomes" id="UP000002640"/>
    </source>
</evidence>